<keyword evidence="2" id="KW-1185">Reference proteome</keyword>
<comment type="caution">
    <text evidence="1">The sequence shown here is derived from an EMBL/GenBank/DDBJ whole genome shotgun (WGS) entry which is preliminary data.</text>
</comment>
<feature type="non-terminal residue" evidence="1">
    <location>
        <position position="1"/>
    </location>
</feature>
<evidence type="ECO:0000313" key="1">
    <source>
        <dbReference type="EMBL" id="KAK6981737.1"/>
    </source>
</evidence>
<dbReference type="AlphaFoldDB" id="A0AAV9ZHZ4"/>
<dbReference type="EMBL" id="JAWWNJ010000148">
    <property type="protein sequence ID" value="KAK6981737.1"/>
    <property type="molecule type" value="Genomic_DNA"/>
</dbReference>
<evidence type="ECO:0000313" key="2">
    <source>
        <dbReference type="Proteomes" id="UP001362999"/>
    </source>
</evidence>
<sequence>NVFLQNIHLPISSTTPLPQQIKTMITAAQKYELSFNALTISREVKLKMPIWRHPGVRKEDYDNACRRRACECLRSNHGVRTVEDVLVIATRRTLDLGKPHTANPSGISRQNCACVLCRRDREELRCKNPGKCINVANLLIGCLHPKWRP</sequence>
<protein>
    <submittedName>
        <fullName evidence="1">Uncharacterized protein</fullName>
    </submittedName>
</protein>
<reference evidence="1 2" key="1">
    <citation type="journal article" date="2024" name="J Genomics">
        <title>Draft genome sequencing and assembly of Favolaschia claudopus CIRM-BRFM 2984 isolated from oak limbs.</title>
        <authorList>
            <person name="Navarro D."/>
            <person name="Drula E."/>
            <person name="Chaduli D."/>
            <person name="Cazenave R."/>
            <person name="Ahrendt S."/>
            <person name="Wang J."/>
            <person name="Lipzen A."/>
            <person name="Daum C."/>
            <person name="Barry K."/>
            <person name="Grigoriev I.V."/>
            <person name="Favel A."/>
            <person name="Rosso M.N."/>
            <person name="Martin F."/>
        </authorList>
    </citation>
    <scope>NUCLEOTIDE SEQUENCE [LARGE SCALE GENOMIC DNA]</scope>
    <source>
        <strain evidence="1 2">CIRM-BRFM 2984</strain>
    </source>
</reference>
<organism evidence="1 2">
    <name type="scientific">Favolaschia claudopus</name>
    <dbReference type="NCBI Taxonomy" id="2862362"/>
    <lineage>
        <taxon>Eukaryota</taxon>
        <taxon>Fungi</taxon>
        <taxon>Dikarya</taxon>
        <taxon>Basidiomycota</taxon>
        <taxon>Agaricomycotina</taxon>
        <taxon>Agaricomycetes</taxon>
        <taxon>Agaricomycetidae</taxon>
        <taxon>Agaricales</taxon>
        <taxon>Marasmiineae</taxon>
        <taxon>Mycenaceae</taxon>
        <taxon>Favolaschia</taxon>
    </lineage>
</organism>
<proteinExistence type="predicted"/>
<gene>
    <name evidence="1" type="ORF">R3P38DRAFT_2476526</name>
</gene>
<feature type="non-terminal residue" evidence="1">
    <location>
        <position position="149"/>
    </location>
</feature>
<dbReference type="Proteomes" id="UP001362999">
    <property type="component" value="Unassembled WGS sequence"/>
</dbReference>
<name>A0AAV9ZHZ4_9AGAR</name>
<accession>A0AAV9ZHZ4</accession>